<name>A0A5B7DSV1_PORTR</name>
<dbReference type="Proteomes" id="UP000324222">
    <property type="component" value="Unassembled WGS sequence"/>
</dbReference>
<dbReference type="AlphaFoldDB" id="A0A5B7DSV1"/>
<organism evidence="2 3">
    <name type="scientific">Portunus trituberculatus</name>
    <name type="common">Swimming crab</name>
    <name type="synonym">Neptunus trituberculatus</name>
    <dbReference type="NCBI Taxonomy" id="210409"/>
    <lineage>
        <taxon>Eukaryota</taxon>
        <taxon>Metazoa</taxon>
        <taxon>Ecdysozoa</taxon>
        <taxon>Arthropoda</taxon>
        <taxon>Crustacea</taxon>
        <taxon>Multicrustacea</taxon>
        <taxon>Malacostraca</taxon>
        <taxon>Eumalacostraca</taxon>
        <taxon>Eucarida</taxon>
        <taxon>Decapoda</taxon>
        <taxon>Pleocyemata</taxon>
        <taxon>Brachyura</taxon>
        <taxon>Eubrachyura</taxon>
        <taxon>Portunoidea</taxon>
        <taxon>Portunidae</taxon>
        <taxon>Portuninae</taxon>
        <taxon>Portunus</taxon>
    </lineage>
</organism>
<evidence type="ECO:0000256" key="1">
    <source>
        <dbReference type="SAM" id="MobiDB-lite"/>
    </source>
</evidence>
<evidence type="ECO:0000313" key="2">
    <source>
        <dbReference type="EMBL" id="MPC24355.1"/>
    </source>
</evidence>
<feature type="compositionally biased region" description="Basic and acidic residues" evidence="1">
    <location>
        <begin position="1"/>
        <end position="23"/>
    </location>
</feature>
<gene>
    <name evidence="2" type="ORF">E2C01_017436</name>
</gene>
<accession>A0A5B7DSV1</accession>
<evidence type="ECO:0000313" key="3">
    <source>
        <dbReference type="Proteomes" id="UP000324222"/>
    </source>
</evidence>
<feature type="region of interest" description="Disordered" evidence="1">
    <location>
        <begin position="1"/>
        <end position="26"/>
    </location>
</feature>
<feature type="region of interest" description="Disordered" evidence="1">
    <location>
        <begin position="41"/>
        <end position="65"/>
    </location>
</feature>
<keyword evidence="3" id="KW-1185">Reference proteome</keyword>
<sequence length="112" mass="12589">MRVKQVKREDGSEEKKRGGERKERGVRKGVTVVVVVMVVGHDTVTPEGTDRQPQHSQGRLTKQHRSFHVSSVGEMFLVHLQQDTSRVTAFFQCSPAASFQCSPEGNEKSHCR</sequence>
<comment type="caution">
    <text evidence="2">The sequence shown here is derived from an EMBL/GenBank/DDBJ whole genome shotgun (WGS) entry which is preliminary data.</text>
</comment>
<reference evidence="2 3" key="1">
    <citation type="submission" date="2019-05" db="EMBL/GenBank/DDBJ databases">
        <title>Another draft genome of Portunus trituberculatus and its Hox gene families provides insights of decapod evolution.</title>
        <authorList>
            <person name="Jeong J.-H."/>
            <person name="Song I."/>
            <person name="Kim S."/>
            <person name="Choi T."/>
            <person name="Kim D."/>
            <person name="Ryu S."/>
            <person name="Kim W."/>
        </authorList>
    </citation>
    <scope>NUCLEOTIDE SEQUENCE [LARGE SCALE GENOMIC DNA]</scope>
    <source>
        <tissue evidence="2">Muscle</tissue>
    </source>
</reference>
<dbReference type="EMBL" id="VSRR010001321">
    <property type="protein sequence ID" value="MPC24355.1"/>
    <property type="molecule type" value="Genomic_DNA"/>
</dbReference>
<proteinExistence type="predicted"/>
<protein>
    <submittedName>
        <fullName evidence="2">Uncharacterized protein</fullName>
    </submittedName>
</protein>